<comment type="caution">
    <text evidence="2">The sequence shown here is derived from an EMBL/GenBank/DDBJ whole genome shotgun (WGS) entry which is preliminary data.</text>
</comment>
<evidence type="ECO:0000313" key="3">
    <source>
        <dbReference type="Proteomes" id="UP000257109"/>
    </source>
</evidence>
<evidence type="ECO:0000259" key="1">
    <source>
        <dbReference type="Pfam" id="PF21743"/>
    </source>
</evidence>
<reference evidence="2" key="1">
    <citation type="submission" date="2018-05" db="EMBL/GenBank/DDBJ databases">
        <title>Draft genome of Mucuna pruriens seed.</title>
        <authorList>
            <person name="Nnadi N.E."/>
            <person name="Vos R."/>
            <person name="Hasami M.H."/>
            <person name="Devisetty U.K."/>
            <person name="Aguiy J.C."/>
        </authorList>
    </citation>
    <scope>NUCLEOTIDE SEQUENCE [LARGE SCALE GENOMIC DNA]</scope>
    <source>
        <strain evidence="2">JCA_2017</strain>
    </source>
</reference>
<gene>
    <name evidence="2" type="primary">DIR17</name>
    <name evidence="2" type="ORF">CR513_30406</name>
</gene>
<dbReference type="Gene3D" id="2.30.30.140">
    <property type="match status" value="1"/>
</dbReference>
<dbReference type="Proteomes" id="UP000257109">
    <property type="component" value="Unassembled WGS sequence"/>
</dbReference>
<proteinExistence type="predicted"/>
<keyword evidence="3" id="KW-1185">Reference proteome</keyword>
<dbReference type="PANTHER" id="PTHR37384">
    <property type="entry name" value="OS01G0835600 PROTEIN"/>
    <property type="match status" value="1"/>
</dbReference>
<dbReference type="Pfam" id="PF21743">
    <property type="entry name" value="PTM_DIR17_Tudor"/>
    <property type="match status" value="1"/>
</dbReference>
<dbReference type="EMBL" id="QJKJ01006067">
    <property type="protein sequence ID" value="RDX88051.1"/>
    <property type="molecule type" value="Genomic_DNA"/>
</dbReference>
<dbReference type="CDD" id="cd20401">
    <property type="entry name" value="Tudor_AtPTM-like"/>
    <property type="match status" value="1"/>
</dbReference>
<dbReference type="STRING" id="157652.A0A371GBZ5"/>
<dbReference type="OrthoDB" id="168165at2759"/>
<dbReference type="InterPro" id="IPR047365">
    <property type="entry name" value="Tudor_AtPTM-like"/>
</dbReference>
<evidence type="ECO:0000313" key="2">
    <source>
        <dbReference type="EMBL" id="RDX88051.1"/>
    </source>
</evidence>
<name>A0A371GBZ5_MUCPR</name>
<sequence>MNFANDFSLGITVDLRPLLAELRVLLGALLADLLALLVNHQIFYLAGVWGTCRSTPTLMVLERVFEMEDKGIKQESNASAAGVCELPGEPAIVINGVPDIIPGDYTIPHNASSKVETHVPSGLGEWFEGREVQKWFMGRYYSGTVTEFDKDSGWYRVHYEDGDSEDLDWHELEEVLLPLDVTVPLKALAQRIVRKGKKSVPKSVNDL</sequence>
<organism evidence="2 3">
    <name type="scientific">Mucuna pruriens</name>
    <name type="common">Velvet bean</name>
    <name type="synonym">Dolichos pruriens</name>
    <dbReference type="NCBI Taxonomy" id="157652"/>
    <lineage>
        <taxon>Eukaryota</taxon>
        <taxon>Viridiplantae</taxon>
        <taxon>Streptophyta</taxon>
        <taxon>Embryophyta</taxon>
        <taxon>Tracheophyta</taxon>
        <taxon>Spermatophyta</taxon>
        <taxon>Magnoliopsida</taxon>
        <taxon>eudicotyledons</taxon>
        <taxon>Gunneridae</taxon>
        <taxon>Pentapetalae</taxon>
        <taxon>rosids</taxon>
        <taxon>fabids</taxon>
        <taxon>Fabales</taxon>
        <taxon>Fabaceae</taxon>
        <taxon>Papilionoideae</taxon>
        <taxon>50 kb inversion clade</taxon>
        <taxon>NPAAA clade</taxon>
        <taxon>indigoferoid/millettioid clade</taxon>
        <taxon>Phaseoleae</taxon>
        <taxon>Mucuna</taxon>
    </lineage>
</organism>
<feature type="non-terminal residue" evidence="2">
    <location>
        <position position="1"/>
    </location>
</feature>
<protein>
    <submittedName>
        <fullName evidence="2">Dirigent protein 17</fullName>
    </submittedName>
</protein>
<feature type="domain" description="PTM/DIR17-like Tudor" evidence="1">
    <location>
        <begin position="129"/>
        <end position="176"/>
    </location>
</feature>
<accession>A0A371GBZ5</accession>
<dbReference type="PANTHER" id="PTHR37384:SF1">
    <property type="entry name" value="OS01G0835600 PROTEIN"/>
    <property type="match status" value="1"/>
</dbReference>
<dbReference type="AlphaFoldDB" id="A0A371GBZ5"/>